<accession>A0A8X7T5L5</accession>
<sequence length="175" mass="19336">MIYASDYLWETLAEEDAAAADLRDTVFEFYEEVDAIFDFRGRHRQTPTASSLSSLDPGAKGSNNAKEEDSGTDEDSSDSASASDGEEGEEAHEDSNGQMGGKGKSEGGSAEDHELQNAVMFFNLNDKAHFTTMEQLDVIDYFNGNKRVPFTCMTMSKAENADRRVDWLRESIFSA</sequence>
<evidence type="ECO:0000313" key="3">
    <source>
        <dbReference type="Proteomes" id="UP000078113"/>
    </source>
</evidence>
<name>A0A8X7T5L5_9BASI</name>
<evidence type="ECO:0000313" key="2">
    <source>
        <dbReference type="EMBL" id="KAE8269817.1"/>
    </source>
</evidence>
<organism evidence="2 3">
    <name type="scientific">Tilletia walkeri</name>
    <dbReference type="NCBI Taxonomy" id="117179"/>
    <lineage>
        <taxon>Eukaryota</taxon>
        <taxon>Fungi</taxon>
        <taxon>Dikarya</taxon>
        <taxon>Basidiomycota</taxon>
        <taxon>Ustilaginomycotina</taxon>
        <taxon>Exobasidiomycetes</taxon>
        <taxon>Tilletiales</taxon>
        <taxon>Tilletiaceae</taxon>
        <taxon>Tilletia</taxon>
    </lineage>
</organism>
<reference evidence="2" key="2">
    <citation type="journal article" date="2019" name="IMA Fungus">
        <title>Genome sequencing and comparison of five Tilletia species to identify candidate genes for the detection of regulated species infecting wheat.</title>
        <authorList>
            <person name="Nguyen H.D.T."/>
            <person name="Sultana T."/>
            <person name="Kesanakurti P."/>
            <person name="Hambleton S."/>
        </authorList>
    </citation>
    <scope>NUCLEOTIDE SEQUENCE</scope>
    <source>
        <strain evidence="2">DAOMC 236422</strain>
    </source>
</reference>
<reference evidence="2" key="1">
    <citation type="submission" date="2016-04" db="EMBL/GenBank/DDBJ databases">
        <authorList>
            <person name="Nguyen H.D."/>
            <person name="Samba Siva P."/>
            <person name="Cullis J."/>
            <person name="Levesque C.A."/>
            <person name="Hambleton S."/>
        </authorList>
    </citation>
    <scope>NUCLEOTIDE SEQUENCE</scope>
    <source>
        <strain evidence="2">DAOMC 236422</strain>
    </source>
</reference>
<dbReference type="AlphaFoldDB" id="A0A8X7T5L5"/>
<dbReference type="EMBL" id="LWDG02000076">
    <property type="protein sequence ID" value="KAE8269817.1"/>
    <property type="molecule type" value="Genomic_DNA"/>
</dbReference>
<keyword evidence="3" id="KW-1185">Reference proteome</keyword>
<proteinExistence type="predicted"/>
<protein>
    <submittedName>
        <fullName evidence="2">Uncharacterized protein</fullName>
    </submittedName>
</protein>
<gene>
    <name evidence="2" type="ORF">A4X09_0g2505</name>
</gene>
<comment type="caution">
    <text evidence="2">The sequence shown here is derived from an EMBL/GenBank/DDBJ whole genome shotgun (WGS) entry which is preliminary data.</text>
</comment>
<evidence type="ECO:0000256" key="1">
    <source>
        <dbReference type="SAM" id="MobiDB-lite"/>
    </source>
</evidence>
<feature type="region of interest" description="Disordered" evidence="1">
    <location>
        <begin position="46"/>
        <end position="110"/>
    </location>
</feature>
<dbReference type="Proteomes" id="UP000078113">
    <property type="component" value="Unassembled WGS sequence"/>
</dbReference>